<feature type="transmembrane region" description="Helical" evidence="1">
    <location>
        <begin position="42"/>
        <end position="63"/>
    </location>
</feature>
<dbReference type="EMBL" id="FNTI01000001">
    <property type="protein sequence ID" value="SED58759.1"/>
    <property type="molecule type" value="Genomic_DNA"/>
</dbReference>
<dbReference type="Proteomes" id="UP000183208">
    <property type="component" value="Unassembled WGS sequence"/>
</dbReference>
<dbReference type="AlphaFoldDB" id="A0A1H5BVZ3"/>
<keyword evidence="1" id="KW-0472">Membrane</keyword>
<protein>
    <submittedName>
        <fullName evidence="2">Uncharacterized protein</fullName>
    </submittedName>
</protein>
<organism evidence="2 3">
    <name type="scientific">Bradyrhizobium lablabi</name>
    <dbReference type="NCBI Taxonomy" id="722472"/>
    <lineage>
        <taxon>Bacteria</taxon>
        <taxon>Pseudomonadati</taxon>
        <taxon>Pseudomonadota</taxon>
        <taxon>Alphaproteobacteria</taxon>
        <taxon>Hyphomicrobiales</taxon>
        <taxon>Nitrobacteraceae</taxon>
        <taxon>Bradyrhizobium</taxon>
    </lineage>
</organism>
<feature type="transmembrane region" description="Helical" evidence="1">
    <location>
        <begin position="117"/>
        <end position="134"/>
    </location>
</feature>
<feature type="transmembrane region" description="Helical" evidence="1">
    <location>
        <begin position="95"/>
        <end position="111"/>
    </location>
</feature>
<dbReference type="OrthoDB" id="8255008at2"/>
<proteinExistence type="predicted"/>
<evidence type="ECO:0000313" key="2">
    <source>
        <dbReference type="EMBL" id="SED58759.1"/>
    </source>
</evidence>
<reference evidence="2 3" key="1">
    <citation type="submission" date="2016-10" db="EMBL/GenBank/DDBJ databases">
        <authorList>
            <person name="de Groot N.N."/>
        </authorList>
    </citation>
    <scope>NUCLEOTIDE SEQUENCE [LARGE SCALE GENOMIC DNA]</scope>
    <source>
        <strain evidence="2 3">GAS522</strain>
    </source>
</reference>
<gene>
    <name evidence="2" type="ORF">SAMN05444171_4529</name>
</gene>
<keyword evidence="1" id="KW-0812">Transmembrane</keyword>
<accession>A0A1H5BVZ3</accession>
<name>A0A1H5BVZ3_9BRAD</name>
<dbReference type="RefSeq" id="WP_074823642.1">
    <property type="nucleotide sequence ID" value="NZ_FNTI01000001.1"/>
</dbReference>
<evidence type="ECO:0000313" key="3">
    <source>
        <dbReference type="Proteomes" id="UP000183208"/>
    </source>
</evidence>
<sequence length="154" mass="16963">MQHLERYLVELDSGQSGAVSRVALGLCIPPVFRALSGDVDRIWIDLALFLALLIGLRVIPAVLRKLLPFSTEAKQIWSDRRQIAKLHDSYQWQKLFWVGLGLWPYAVAGGGLRTGEWVLTAICLIGGGAGLLIWRRINAAPPAPQLKAQVLAKS</sequence>
<keyword evidence="1" id="KW-1133">Transmembrane helix</keyword>
<evidence type="ECO:0000256" key="1">
    <source>
        <dbReference type="SAM" id="Phobius"/>
    </source>
</evidence>